<evidence type="ECO:0000313" key="1">
    <source>
        <dbReference type="EMBL" id="ACL45516.1"/>
    </source>
</evidence>
<dbReference type="eggNOG" id="ENOG50333TT">
    <property type="taxonomic scope" value="Bacteria"/>
</dbReference>
<protein>
    <submittedName>
        <fullName evidence="1">Uncharacterized protein</fullName>
    </submittedName>
</protein>
<proteinExistence type="predicted"/>
<reference evidence="1" key="1">
    <citation type="submission" date="2009-01" db="EMBL/GenBank/DDBJ databases">
        <title>Complete sequence of chromosome Cyanothece sp. PCC 7425.</title>
        <authorList>
            <consortium name="US DOE Joint Genome Institute"/>
            <person name="Lucas S."/>
            <person name="Copeland A."/>
            <person name="Lapidus A."/>
            <person name="Glavina del Rio T."/>
            <person name="Dalin E."/>
            <person name="Tice H."/>
            <person name="Bruce D."/>
            <person name="Goodwin L."/>
            <person name="Pitluck S."/>
            <person name="Sims D."/>
            <person name="Meineke L."/>
            <person name="Brettin T."/>
            <person name="Detter J.C."/>
            <person name="Han C."/>
            <person name="Larimer F."/>
            <person name="Land M."/>
            <person name="Hauser L."/>
            <person name="Kyrpides N."/>
            <person name="Ovchinnikova G."/>
            <person name="Liberton M."/>
            <person name="Stoeckel J."/>
            <person name="Banerjee A."/>
            <person name="Singh A."/>
            <person name="Page L."/>
            <person name="Sato H."/>
            <person name="Zhao L."/>
            <person name="Sherman L."/>
            <person name="Pakrasi H."/>
            <person name="Richardson P."/>
        </authorList>
    </citation>
    <scope>NUCLEOTIDE SEQUENCE</scope>
    <source>
        <strain evidence="1">PCC 7425</strain>
    </source>
</reference>
<dbReference type="EMBL" id="CP001344">
    <property type="protein sequence ID" value="ACL45516.1"/>
    <property type="molecule type" value="Genomic_DNA"/>
</dbReference>
<sequence length="79" mass="9047">MRAIKVMGTINDQGQLALDQPLEVVQNSRVEVIVLIQEETNEDDSSNEEILADFRQAWHEVMTEQTIPVSQLWDDIEHG</sequence>
<dbReference type="OrthoDB" id="573320at2"/>
<dbReference type="AlphaFoldDB" id="B8HNS9"/>
<gene>
    <name evidence="1" type="ordered locus">Cyan7425_3188</name>
</gene>
<name>B8HNS9_CYAP4</name>
<organism evidence="1">
    <name type="scientific">Cyanothece sp. (strain PCC 7425 / ATCC 29141)</name>
    <dbReference type="NCBI Taxonomy" id="395961"/>
    <lineage>
        <taxon>Bacteria</taxon>
        <taxon>Bacillati</taxon>
        <taxon>Cyanobacteriota</taxon>
        <taxon>Cyanophyceae</taxon>
        <taxon>Gomontiellales</taxon>
        <taxon>Cyanothecaceae</taxon>
        <taxon>Cyanothece</taxon>
    </lineage>
</organism>
<dbReference type="STRING" id="395961.Cyan7425_3188"/>
<dbReference type="HOGENOM" id="CLU_195868_0_0_3"/>
<dbReference type="KEGG" id="cyn:Cyan7425_3188"/>
<accession>B8HNS9</accession>